<evidence type="ECO:0000313" key="1">
    <source>
        <dbReference type="EMBL" id="PFH03180.1"/>
    </source>
</evidence>
<name>A0AB36TJ56_ACETH</name>
<organism evidence="1 2">
    <name type="scientific">Acetivibrio thermocellus AD2</name>
    <dbReference type="NCBI Taxonomy" id="1138384"/>
    <lineage>
        <taxon>Bacteria</taxon>
        <taxon>Bacillati</taxon>
        <taxon>Bacillota</taxon>
        <taxon>Clostridia</taxon>
        <taxon>Eubacteriales</taxon>
        <taxon>Oscillospiraceae</taxon>
        <taxon>Acetivibrio</taxon>
    </lineage>
</organism>
<gene>
    <name evidence="1" type="ORF">M972_111977</name>
</gene>
<dbReference type="RefSeq" id="WP_003519085.1">
    <property type="nucleotide sequence ID" value="NZ_CP013828.1"/>
</dbReference>
<protein>
    <recommendedName>
        <fullName evidence="3">DUF5655 domain-containing protein</fullName>
    </recommendedName>
</protein>
<dbReference type="AlphaFoldDB" id="A0AB36TJ56"/>
<sequence length="141" mass="16465">MALTKERLLEEISESSGFSTVFNSCSRELQNLLINLVIEISRYSCNREGYVKNMKETSIRFEKPYLVGRKNQNYCMLTLRPRLNQIVVDVRTDGKFINSETLKLINLGNKYNGGFEWHRFVVKDENEIKEAVRLISKCYEG</sequence>
<evidence type="ECO:0008006" key="3">
    <source>
        <dbReference type="Google" id="ProtNLM"/>
    </source>
</evidence>
<comment type="caution">
    <text evidence="1">The sequence shown here is derived from an EMBL/GenBank/DDBJ whole genome shotgun (WGS) entry which is preliminary data.</text>
</comment>
<dbReference type="Proteomes" id="UP000223596">
    <property type="component" value="Unassembled WGS sequence"/>
</dbReference>
<dbReference type="EMBL" id="PDBW01000001">
    <property type="protein sequence ID" value="PFH03180.1"/>
    <property type="molecule type" value="Genomic_DNA"/>
</dbReference>
<accession>A0AB36TJ56</accession>
<reference evidence="1 2" key="1">
    <citation type="submission" date="2017-09" db="EMBL/GenBank/DDBJ databases">
        <title>Evaluation of Pacific Biosciences Sequencing Technology to Finishing C. thermocellum Genome Sequences.</title>
        <authorList>
            <person name="Brown S."/>
        </authorList>
    </citation>
    <scope>NUCLEOTIDE SEQUENCE [LARGE SCALE GENOMIC DNA]</scope>
    <source>
        <strain evidence="1 2">AD2</strain>
    </source>
</reference>
<evidence type="ECO:0000313" key="2">
    <source>
        <dbReference type="Proteomes" id="UP000223596"/>
    </source>
</evidence>
<proteinExistence type="predicted"/>